<evidence type="ECO:0000256" key="13">
    <source>
        <dbReference type="ARBA" id="ARBA00068150"/>
    </source>
</evidence>
<dbReference type="Gene3D" id="3.30.450.20">
    <property type="entry name" value="PAS domain"/>
    <property type="match status" value="3"/>
</dbReference>
<dbReference type="InterPro" id="IPR036097">
    <property type="entry name" value="HisK_dim/P_sf"/>
</dbReference>
<keyword evidence="6" id="KW-0547">Nucleotide-binding</keyword>
<dbReference type="Gene3D" id="1.10.287.130">
    <property type="match status" value="1"/>
</dbReference>
<feature type="domain" description="PAC" evidence="20">
    <location>
        <begin position="379"/>
        <end position="430"/>
    </location>
</feature>
<dbReference type="Pfam" id="PF00989">
    <property type="entry name" value="PAS"/>
    <property type="match status" value="1"/>
</dbReference>
<dbReference type="Pfam" id="PF08447">
    <property type="entry name" value="PAS_3"/>
    <property type="match status" value="1"/>
</dbReference>
<dbReference type="PROSITE" id="PS50113">
    <property type="entry name" value="PAC"/>
    <property type="match status" value="3"/>
</dbReference>
<dbReference type="SUPFAM" id="SSF52172">
    <property type="entry name" value="CheY-like"/>
    <property type="match status" value="1"/>
</dbReference>
<dbReference type="CDD" id="cd00130">
    <property type="entry name" value="PAS"/>
    <property type="match status" value="2"/>
</dbReference>
<keyword evidence="5" id="KW-0732">Signal</keyword>
<feature type="domain" description="Response regulatory" evidence="18">
    <location>
        <begin position="819"/>
        <end position="934"/>
    </location>
</feature>
<dbReference type="InterPro" id="IPR013655">
    <property type="entry name" value="PAS_fold_3"/>
</dbReference>
<dbReference type="PRINTS" id="PR00344">
    <property type="entry name" value="BCTRLSENSOR"/>
</dbReference>
<reference evidence="22" key="2">
    <citation type="submission" date="2021-01" db="EMBL/GenBank/DDBJ databases">
        <authorList>
            <person name="Kang M."/>
        </authorList>
    </citation>
    <scope>NUCLEOTIDE SEQUENCE</scope>
    <source>
        <strain evidence="22">KACC 17527</strain>
    </source>
</reference>
<dbReference type="InterPro" id="IPR003018">
    <property type="entry name" value="GAF"/>
</dbReference>
<dbReference type="InterPro" id="IPR004358">
    <property type="entry name" value="Sig_transdc_His_kin-like_C"/>
</dbReference>
<evidence type="ECO:0000259" key="21">
    <source>
        <dbReference type="PROSITE" id="PS50894"/>
    </source>
</evidence>
<keyword evidence="9" id="KW-0902">Two-component regulatory system</keyword>
<dbReference type="InterPro" id="IPR005467">
    <property type="entry name" value="His_kinase_dom"/>
</dbReference>
<dbReference type="SMART" id="SM00091">
    <property type="entry name" value="PAS"/>
    <property type="match status" value="2"/>
</dbReference>
<evidence type="ECO:0000259" key="19">
    <source>
        <dbReference type="PROSITE" id="PS50112"/>
    </source>
</evidence>
<evidence type="ECO:0000256" key="16">
    <source>
        <dbReference type="PROSITE-ProRule" id="PRU00169"/>
    </source>
</evidence>
<dbReference type="EMBL" id="JAEPWM010000002">
    <property type="protein sequence ID" value="MBK6006123.1"/>
    <property type="molecule type" value="Genomic_DNA"/>
</dbReference>
<feature type="domain" description="PAC" evidence="20">
    <location>
        <begin position="507"/>
        <end position="560"/>
    </location>
</feature>
<keyword evidence="8" id="KW-0067">ATP-binding</keyword>
<dbReference type="InterPro" id="IPR035965">
    <property type="entry name" value="PAS-like_dom_sf"/>
</dbReference>
<evidence type="ECO:0000256" key="10">
    <source>
        <dbReference type="ARBA" id="ARBA00023026"/>
    </source>
</evidence>
<feature type="modified residue" description="4-aspartylphosphate" evidence="16">
    <location>
        <position position="869"/>
    </location>
</feature>
<dbReference type="SUPFAM" id="SSF55785">
    <property type="entry name" value="PYP-like sensor domain (PAS domain)"/>
    <property type="match status" value="3"/>
</dbReference>
<dbReference type="CDD" id="cd17546">
    <property type="entry name" value="REC_hyHK_CKI1_RcsC-like"/>
    <property type="match status" value="1"/>
</dbReference>
<dbReference type="GO" id="GO:0006355">
    <property type="term" value="P:regulation of DNA-templated transcription"/>
    <property type="evidence" value="ECO:0007669"/>
    <property type="project" value="InterPro"/>
</dbReference>
<comment type="caution">
    <text evidence="22">The sequence shown here is derived from an EMBL/GenBank/DDBJ whole genome shotgun (WGS) entry which is preliminary data.</text>
</comment>
<dbReference type="InterPro" id="IPR029016">
    <property type="entry name" value="GAF-like_dom_sf"/>
</dbReference>
<dbReference type="SMART" id="SM00387">
    <property type="entry name" value="HATPase_c"/>
    <property type="match status" value="1"/>
</dbReference>
<dbReference type="InterPro" id="IPR000700">
    <property type="entry name" value="PAS-assoc_C"/>
</dbReference>
<evidence type="ECO:0000256" key="15">
    <source>
        <dbReference type="PROSITE-ProRule" id="PRU00110"/>
    </source>
</evidence>
<evidence type="ECO:0000259" key="20">
    <source>
        <dbReference type="PROSITE" id="PS50113"/>
    </source>
</evidence>
<evidence type="ECO:0000256" key="1">
    <source>
        <dbReference type="ARBA" id="ARBA00000085"/>
    </source>
</evidence>
<dbReference type="Gene3D" id="3.40.50.2300">
    <property type="match status" value="1"/>
</dbReference>
<dbReference type="SUPFAM" id="SSF55781">
    <property type="entry name" value="GAF domain-like"/>
    <property type="match status" value="1"/>
</dbReference>
<name>A0A934WM52_9BURK</name>
<dbReference type="PROSITE" id="PS50109">
    <property type="entry name" value="HIS_KIN"/>
    <property type="match status" value="1"/>
</dbReference>
<dbReference type="PANTHER" id="PTHR45339">
    <property type="entry name" value="HYBRID SIGNAL TRANSDUCTION HISTIDINE KINASE J"/>
    <property type="match status" value="1"/>
</dbReference>
<dbReference type="Pfam" id="PF00072">
    <property type="entry name" value="Response_reg"/>
    <property type="match status" value="1"/>
</dbReference>
<evidence type="ECO:0000256" key="11">
    <source>
        <dbReference type="ARBA" id="ARBA00058004"/>
    </source>
</evidence>
<evidence type="ECO:0000259" key="18">
    <source>
        <dbReference type="PROSITE" id="PS50110"/>
    </source>
</evidence>
<evidence type="ECO:0000313" key="23">
    <source>
        <dbReference type="Proteomes" id="UP000630528"/>
    </source>
</evidence>
<evidence type="ECO:0000256" key="8">
    <source>
        <dbReference type="ARBA" id="ARBA00022840"/>
    </source>
</evidence>
<feature type="domain" description="PAS" evidence="19">
    <location>
        <begin position="431"/>
        <end position="503"/>
    </location>
</feature>
<dbReference type="GO" id="GO:0005524">
    <property type="term" value="F:ATP binding"/>
    <property type="evidence" value="ECO:0007669"/>
    <property type="project" value="UniProtKB-KW"/>
</dbReference>
<dbReference type="FunFam" id="3.30.565.10:FF:000010">
    <property type="entry name" value="Sensor histidine kinase RcsC"/>
    <property type="match status" value="1"/>
</dbReference>
<keyword evidence="4" id="KW-0808">Transferase</keyword>
<protein>
    <recommendedName>
        <fullName evidence="13">Sensory/regulatory protein RpfC</fullName>
        <ecNumber evidence="2">2.7.13.3</ecNumber>
    </recommendedName>
    <alternativeName>
        <fullName evidence="14">Virulence sensor protein BvgS</fullName>
    </alternativeName>
</protein>
<dbReference type="GO" id="GO:0005886">
    <property type="term" value="C:plasma membrane"/>
    <property type="evidence" value="ECO:0007669"/>
    <property type="project" value="UniProtKB-SubCell"/>
</dbReference>
<dbReference type="SUPFAM" id="SSF55874">
    <property type="entry name" value="ATPase domain of HSP90 chaperone/DNA topoisomerase II/histidine kinase"/>
    <property type="match status" value="1"/>
</dbReference>
<dbReference type="Gene3D" id="3.30.450.40">
    <property type="match status" value="1"/>
</dbReference>
<dbReference type="InterPro" id="IPR036890">
    <property type="entry name" value="HATPase_C_sf"/>
</dbReference>
<dbReference type="RefSeq" id="WP_201168390.1">
    <property type="nucleotide sequence ID" value="NZ_JAEPWM010000002.1"/>
</dbReference>
<dbReference type="Pfam" id="PF00512">
    <property type="entry name" value="HisKA"/>
    <property type="match status" value="1"/>
</dbReference>
<dbReference type="Gene3D" id="1.20.120.160">
    <property type="entry name" value="HPT domain"/>
    <property type="match status" value="1"/>
</dbReference>
<dbReference type="SMART" id="SM00448">
    <property type="entry name" value="REC"/>
    <property type="match status" value="1"/>
</dbReference>
<dbReference type="PANTHER" id="PTHR45339:SF6">
    <property type="entry name" value="SENSORY HISTIDINE PROTEIN KINASE"/>
    <property type="match status" value="1"/>
</dbReference>
<dbReference type="SMART" id="SM00086">
    <property type="entry name" value="PAC"/>
    <property type="match status" value="3"/>
</dbReference>
<feature type="modified residue" description="Phosphohistidine" evidence="15">
    <location>
        <position position="998"/>
    </location>
</feature>
<dbReference type="InterPro" id="IPR011006">
    <property type="entry name" value="CheY-like_superfamily"/>
</dbReference>
<evidence type="ECO:0000256" key="3">
    <source>
        <dbReference type="ARBA" id="ARBA00022553"/>
    </source>
</evidence>
<feature type="domain" description="PAC" evidence="20">
    <location>
        <begin position="252"/>
        <end position="304"/>
    </location>
</feature>
<feature type="domain" description="Histidine kinase" evidence="17">
    <location>
        <begin position="578"/>
        <end position="798"/>
    </location>
</feature>
<dbReference type="EC" id="2.7.13.3" evidence="2"/>
<comment type="catalytic activity">
    <reaction evidence="1">
        <text>ATP + protein L-histidine = ADP + protein N-phospho-L-histidine.</text>
        <dbReference type="EC" id="2.7.13.3"/>
    </reaction>
</comment>
<dbReference type="InterPro" id="IPR036641">
    <property type="entry name" value="HPT_dom_sf"/>
</dbReference>
<evidence type="ECO:0000313" key="22">
    <source>
        <dbReference type="EMBL" id="MBK6006123.1"/>
    </source>
</evidence>
<keyword evidence="23" id="KW-1185">Reference proteome</keyword>
<dbReference type="PROSITE" id="PS50894">
    <property type="entry name" value="HPT"/>
    <property type="match status" value="1"/>
</dbReference>
<dbReference type="InterPro" id="IPR003661">
    <property type="entry name" value="HisK_dim/P_dom"/>
</dbReference>
<dbReference type="Pfam" id="PF01590">
    <property type="entry name" value="GAF"/>
    <property type="match status" value="1"/>
</dbReference>
<feature type="domain" description="HPt" evidence="21">
    <location>
        <begin position="959"/>
        <end position="1052"/>
    </location>
</feature>
<dbReference type="Pfam" id="PF02518">
    <property type="entry name" value="HATPase_c"/>
    <property type="match status" value="1"/>
</dbReference>
<dbReference type="CDD" id="cd00082">
    <property type="entry name" value="HisKA"/>
    <property type="match status" value="1"/>
</dbReference>
<evidence type="ECO:0000256" key="2">
    <source>
        <dbReference type="ARBA" id="ARBA00012438"/>
    </source>
</evidence>
<dbReference type="CDD" id="cd16922">
    <property type="entry name" value="HATPase_EvgS-ArcB-TorS-like"/>
    <property type="match status" value="1"/>
</dbReference>
<dbReference type="SMART" id="SM00388">
    <property type="entry name" value="HisKA"/>
    <property type="match status" value="1"/>
</dbReference>
<dbReference type="InterPro" id="IPR000014">
    <property type="entry name" value="PAS"/>
</dbReference>
<dbReference type="InterPro" id="IPR013767">
    <property type="entry name" value="PAS_fold"/>
</dbReference>
<dbReference type="Proteomes" id="UP000630528">
    <property type="component" value="Unassembled WGS sequence"/>
</dbReference>
<sequence>MEAAPASQPADRARELRRVEALHSLGVLDTPSEALLDGLTRSAAAACATPIAVLNLLDGQRQWTKSQVGLPGLGELPLEESICGLTVPTGAFLEIPDTRLDARVSAKACVRGDPALVFYAGAPLVTSDGLVIGALAVLDYQPRAGLTPTQRATLEELARTAMQALLLRQAAHRSLHASSEQMFREVSESCPVGIFHTDAPGQVVYANPEAARIFQRPVAELMGDSWVGSLHPDDRTEVLVRWQQASAAGRVFDHTYRVQRPDGSNVNVRVRAQAVRLPDSSTGGYVGSIEDVTEQLRSQEQMRASNEFLARAEQIAGIGAWRMNLLTREVFWTNQTRRIYELPPDYQPRGDEQSLYFDADAQKLIRDTAKACIESDQPWDLLLRMTTARGRRIWVRSVGQVQRRGGKPYALVGALQDVTESQLARAALERSEERLQRALEGSALALWDLDVAAGDVYLSEQWAVMLGGEPGETRCAVQELLELVPAEDMPQIQRALEAVLGGSSANYVVEHRVKKRDGSLLWIHCEGRVVDRNAKGAPVRMVGTNRDISQGKAAEHELRIARDAADAASKAKSQFLATMSHEIRTPLNGIIGMTKLMLDEPLTPEVRRHADLIDRSAESLLALVNDILDVSKIEAGQMEIERVPFDLHELIQDLASLYRLRATEKSLLFHVRLDPGVPQYVLADPTRVRQVLVNLLGNALKFTQSGWIGLDVRATPEEAAFVLRFMVADTGVGIPPEVQPQLFQRFMQADSSTSRQFGGTGLGLSIVRQLVDLMGGAVEVASTPEKGSRFTVTIPVLAAQEPAAPSAWVDLSSAAQHARILLAEDNPTNQVVAFGMLRKLGYDDVSIASDGAEACEMALTGDYDVILMDCQMPEMDGYEATRQLRAAGCTIPIIAMTANAIKGDRERCLEAGMNDYLSKPIDLRVMRSMLARWAGLQPSRLAELPLFDAGGLHSRFGGDEELKEVALAAFRQTTPALLEKLRLALQAGDRQKVGLFAHSAKGAGSMIAAERYAAIAAALEERAATAPVEELQRLQEDLQAAFDLFLVFASPA</sequence>
<accession>A0A934WM52</accession>
<evidence type="ECO:0000256" key="14">
    <source>
        <dbReference type="ARBA" id="ARBA00070152"/>
    </source>
</evidence>
<keyword evidence="3 16" id="KW-0597">Phosphoprotein</keyword>
<dbReference type="PROSITE" id="PS50112">
    <property type="entry name" value="PAS"/>
    <property type="match status" value="2"/>
</dbReference>
<evidence type="ECO:0000256" key="5">
    <source>
        <dbReference type="ARBA" id="ARBA00022729"/>
    </source>
</evidence>
<dbReference type="Pfam" id="PF01627">
    <property type="entry name" value="Hpt"/>
    <property type="match status" value="1"/>
</dbReference>
<organism evidence="22 23">
    <name type="scientific">Ramlibacter ginsenosidimutans</name>
    <dbReference type="NCBI Taxonomy" id="502333"/>
    <lineage>
        <taxon>Bacteria</taxon>
        <taxon>Pseudomonadati</taxon>
        <taxon>Pseudomonadota</taxon>
        <taxon>Betaproteobacteria</taxon>
        <taxon>Burkholderiales</taxon>
        <taxon>Comamonadaceae</taxon>
        <taxon>Ramlibacter</taxon>
    </lineage>
</organism>
<evidence type="ECO:0000259" key="17">
    <source>
        <dbReference type="PROSITE" id="PS50109"/>
    </source>
</evidence>
<proteinExistence type="predicted"/>
<dbReference type="InterPro" id="IPR001789">
    <property type="entry name" value="Sig_transdc_resp-reg_receiver"/>
</dbReference>
<dbReference type="SUPFAM" id="SSF47384">
    <property type="entry name" value="Homodimeric domain of signal transducing histidine kinase"/>
    <property type="match status" value="1"/>
</dbReference>
<comment type="subunit">
    <text evidence="12">At low DSF concentrations, interacts with RpfF.</text>
</comment>
<evidence type="ECO:0000256" key="12">
    <source>
        <dbReference type="ARBA" id="ARBA00064003"/>
    </source>
</evidence>
<keyword evidence="10" id="KW-0843">Virulence</keyword>
<dbReference type="Gene3D" id="3.30.565.10">
    <property type="entry name" value="Histidine kinase-like ATPase, C-terminal domain"/>
    <property type="match status" value="1"/>
</dbReference>
<evidence type="ECO:0000256" key="6">
    <source>
        <dbReference type="ARBA" id="ARBA00022741"/>
    </source>
</evidence>
<evidence type="ECO:0000256" key="7">
    <source>
        <dbReference type="ARBA" id="ARBA00022777"/>
    </source>
</evidence>
<dbReference type="InterPro" id="IPR003594">
    <property type="entry name" value="HATPase_dom"/>
</dbReference>
<comment type="function">
    <text evidence="11">Member of the two-component regulatory system BvgS/BvgA. Phosphorylates BvgA via a four-step phosphorelay in response to environmental signals.</text>
</comment>
<reference evidence="22" key="1">
    <citation type="journal article" date="2012" name="J. Microbiol. Biotechnol.">
        <title>Ramlibacter ginsenosidimutans sp. nov., with ginsenoside-converting activity.</title>
        <authorList>
            <person name="Wang L."/>
            <person name="An D.S."/>
            <person name="Kim S.G."/>
            <person name="Jin F.X."/>
            <person name="Kim S.C."/>
            <person name="Lee S.T."/>
            <person name="Im W.T."/>
        </authorList>
    </citation>
    <scope>NUCLEOTIDE SEQUENCE</scope>
    <source>
        <strain evidence="22">KACC 17527</strain>
    </source>
</reference>
<gene>
    <name evidence="22" type="ORF">JJB11_08440</name>
</gene>
<keyword evidence="7" id="KW-0418">Kinase</keyword>
<evidence type="ECO:0000256" key="9">
    <source>
        <dbReference type="ARBA" id="ARBA00023012"/>
    </source>
</evidence>
<dbReference type="GO" id="GO:0000155">
    <property type="term" value="F:phosphorelay sensor kinase activity"/>
    <property type="evidence" value="ECO:0007669"/>
    <property type="project" value="InterPro"/>
</dbReference>
<evidence type="ECO:0000256" key="4">
    <source>
        <dbReference type="ARBA" id="ARBA00022679"/>
    </source>
</evidence>
<dbReference type="AlphaFoldDB" id="A0A934WM52"/>
<dbReference type="InterPro" id="IPR008207">
    <property type="entry name" value="Sig_transdc_His_kin_Hpt_dom"/>
</dbReference>
<dbReference type="PROSITE" id="PS50110">
    <property type="entry name" value="RESPONSE_REGULATORY"/>
    <property type="match status" value="1"/>
</dbReference>
<dbReference type="FunFam" id="1.10.287.130:FF:000002">
    <property type="entry name" value="Two-component osmosensing histidine kinase"/>
    <property type="match status" value="1"/>
</dbReference>
<dbReference type="InterPro" id="IPR001610">
    <property type="entry name" value="PAC"/>
</dbReference>
<dbReference type="SUPFAM" id="SSF47226">
    <property type="entry name" value="Histidine-containing phosphotransfer domain, HPT domain"/>
    <property type="match status" value="1"/>
</dbReference>
<dbReference type="NCBIfam" id="TIGR00229">
    <property type="entry name" value="sensory_box"/>
    <property type="match status" value="2"/>
</dbReference>
<feature type="domain" description="PAS" evidence="19">
    <location>
        <begin position="179"/>
        <end position="249"/>
    </location>
</feature>